<evidence type="ECO:0000313" key="2">
    <source>
        <dbReference type="EMBL" id="ASE40076.1"/>
    </source>
</evidence>
<name>A0A1Z3U9W0_BREVE</name>
<dbReference type="AlphaFoldDB" id="A0A1Z3U9W0"/>
<dbReference type="InterPro" id="IPR037126">
    <property type="entry name" value="PdaC/RsiV-like_sf"/>
</dbReference>
<evidence type="ECO:0000256" key="1">
    <source>
        <dbReference type="SAM" id="SignalP"/>
    </source>
</evidence>
<protein>
    <submittedName>
        <fullName evidence="2">DUF3298 domain-containing protein</fullName>
    </submittedName>
</protein>
<evidence type="ECO:0000313" key="3">
    <source>
        <dbReference type="Proteomes" id="UP000197050"/>
    </source>
</evidence>
<accession>A0A1Z3U9W0</accession>
<keyword evidence="1" id="KW-0732">Signal</keyword>
<gene>
    <name evidence="2" type="ORF">CEP68_11500</name>
</gene>
<dbReference type="Gene3D" id="3.90.640.20">
    <property type="entry name" value="Heat-shock cognate protein, ATPase"/>
    <property type="match status" value="1"/>
</dbReference>
<reference evidence="3" key="1">
    <citation type="submission" date="2017-06" db="EMBL/GenBank/DDBJ databases">
        <title>FDA dAtabase for Regulatory Grade micrObial Sequences (FDA-ARGOS): Supporting development and validation of Infectious Disease Dx tests.</title>
        <authorList>
            <person name="Minogue T."/>
            <person name="Wolcott M."/>
            <person name="Wasieloski L."/>
            <person name="Aguilar W."/>
            <person name="Moore D."/>
            <person name="Tallon L."/>
            <person name="Sadzewicz L."/>
            <person name="Sengamalay N."/>
            <person name="Ott S."/>
            <person name="Godinez A."/>
            <person name="Nagaraj S."/>
            <person name="Nadendla S."/>
            <person name="Geyer C."/>
            <person name="Sichtig H."/>
        </authorList>
    </citation>
    <scope>NUCLEOTIDE SEQUENCE [LARGE SCALE GENOMIC DNA]</scope>
    <source>
        <strain evidence="3">FDAARGOS_289</strain>
    </source>
</reference>
<feature type="signal peptide" evidence="1">
    <location>
        <begin position="1"/>
        <end position="20"/>
    </location>
</feature>
<dbReference type="KEGG" id="bvc:CEP68_11500"/>
<feature type="chain" id="PRO_5012418918" evidence="1">
    <location>
        <begin position="21"/>
        <end position="279"/>
    </location>
</feature>
<dbReference type="Gene3D" id="3.30.565.40">
    <property type="entry name" value="Fervidobacterium nodosum Rt17-B1 like"/>
    <property type="match status" value="1"/>
</dbReference>
<dbReference type="EMBL" id="CP022048">
    <property type="protein sequence ID" value="ASE40076.1"/>
    <property type="molecule type" value="Genomic_DNA"/>
</dbReference>
<sequence>MMEFPMSRTARILLLSAAVAATLAACQRKEDKAQAPAAPAPAAAPAMSNTPVGYDSKTPYAAVKLTLPQAIKTTPALHAALYADTVRDLKQFEEGAQADLSEAGGGPNPYEKTIAFAPGAETGKLVSLARTDFEFTGGAHPNTSFDAVIWDKTTNKRLGFADLFRPGADLSVLDKALCAAANAAKQARSPGSKAATLDGKMWTCPKAVSTPFVLTPGTTPGKAGGVTFLMGPYQIGPYSDGPYWIALPQSALRALLNPAYADQFDGAPAKAGDVTPKNG</sequence>
<organism evidence="2 3">
    <name type="scientific">Brevundimonas vesicularis</name>
    <name type="common">Pseudomonas vesicularis</name>
    <dbReference type="NCBI Taxonomy" id="41276"/>
    <lineage>
        <taxon>Bacteria</taxon>
        <taxon>Pseudomonadati</taxon>
        <taxon>Pseudomonadota</taxon>
        <taxon>Alphaproteobacteria</taxon>
        <taxon>Caulobacterales</taxon>
        <taxon>Caulobacteraceae</taxon>
        <taxon>Brevundimonas</taxon>
    </lineage>
</organism>
<proteinExistence type="predicted"/>
<dbReference type="Proteomes" id="UP000197050">
    <property type="component" value="Chromosome"/>
</dbReference>